<evidence type="ECO:0000313" key="3">
    <source>
        <dbReference type="Proteomes" id="UP000054324"/>
    </source>
</evidence>
<accession>A0A074YZE6</accession>
<dbReference type="Proteomes" id="UP000054324">
    <property type="component" value="Unassembled WGS sequence"/>
</dbReference>
<proteinExistence type="predicted"/>
<organism evidence="2 3">
    <name type="scientific">Opisthorchis viverrini</name>
    <name type="common">Southeast Asian liver fluke</name>
    <dbReference type="NCBI Taxonomy" id="6198"/>
    <lineage>
        <taxon>Eukaryota</taxon>
        <taxon>Metazoa</taxon>
        <taxon>Spiralia</taxon>
        <taxon>Lophotrochozoa</taxon>
        <taxon>Platyhelminthes</taxon>
        <taxon>Trematoda</taxon>
        <taxon>Digenea</taxon>
        <taxon>Opisthorchiida</taxon>
        <taxon>Opisthorchiata</taxon>
        <taxon>Opisthorchiidae</taxon>
        <taxon>Opisthorchis</taxon>
    </lineage>
</organism>
<keyword evidence="3" id="KW-1185">Reference proteome</keyword>
<dbReference type="EMBL" id="KL597100">
    <property type="protein sequence ID" value="KER20048.1"/>
    <property type="molecule type" value="Genomic_DNA"/>
</dbReference>
<dbReference type="KEGG" id="ovi:T265_11312"/>
<sequence>MGTGRMSNLPISFPVANERFIARVFEISQYIFMRESTHKVAENTSTAHDRFHTSWGSPGKRSPRA</sequence>
<name>A0A074YZE6_OPIVI</name>
<gene>
    <name evidence="2" type="ORF">T265_11312</name>
</gene>
<reference evidence="2 3" key="1">
    <citation type="submission" date="2013-11" db="EMBL/GenBank/DDBJ databases">
        <title>Opisthorchis viverrini - life in the bile duct.</title>
        <authorList>
            <person name="Young N.D."/>
            <person name="Nagarajan N."/>
            <person name="Lin S.J."/>
            <person name="Korhonen P.K."/>
            <person name="Jex A.R."/>
            <person name="Hall R.S."/>
            <person name="Safavi-Hemami H."/>
            <person name="Kaewkong W."/>
            <person name="Bertrand D."/>
            <person name="Gao S."/>
            <person name="Seet Q."/>
            <person name="Wongkham S."/>
            <person name="Teh B.T."/>
            <person name="Wongkham C."/>
            <person name="Intapan P.M."/>
            <person name="Maleewong W."/>
            <person name="Yang X."/>
            <person name="Hu M."/>
            <person name="Wang Z."/>
            <person name="Hofmann A."/>
            <person name="Sternberg P.W."/>
            <person name="Tan P."/>
            <person name="Wang J."/>
            <person name="Gasser R.B."/>
        </authorList>
    </citation>
    <scope>NUCLEOTIDE SEQUENCE [LARGE SCALE GENOMIC DNA]</scope>
</reference>
<evidence type="ECO:0000256" key="1">
    <source>
        <dbReference type="SAM" id="MobiDB-lite"/>
    </source>
</evidence>
<dbReference type="OrthoDB" id="6282232at2759"/>
<feature type="compositionally biased region" description="Basic and acidic residues" evidence="1">
    <location>
        <begin position="42"/>
        <end position="52"/>
    </location>
</feature>
<evidence type="ECO:0000313" key="2">
    <source>
        <dbReference type="EMBL" id="KER20048.1"/>
    </source>
</evidence>
<feature type="region of interest" description="Disordered" evidence="1">
    <location>
        <begin position="42"/>
        <end position="65"/>
    </location>
</feature>
<dbReference type="GeneID" id="20325480"/>
<dbReference type="AlphaFoldDB" id="A0A074YZE6"/>
<dbReference type="CTD" id="20325480"/>
<protein>
    <submittedName>
        <fullName evidence="2">Uncharacterized protein</fullName>
    </submittedName>
</protein>
<dbReference type="RefSeq" id="XP_009176201.1">
    <property type="nucleotide sequence ID" value="XM_009177937.1"/>
</dbReference>